<evidence type="ECO:0000313" key="1">
    <source>
        <dbReference type="EMBL" id="KAB6147374.1"/>
    </source>
</evidence>
<accession>A0A7J5PWH7</accession>
<proteinExistence type="predicted"/>
<gene>
    <name evidence="1" type="ORF">GA398_12220</name>
</gene>
<organism evidence="1 2">
    <name type="scientific">Bacteroides xylanisolvens</name>
    <dbReference type="NCBI Taxonomy" id="371601"/>
    <lineage>
        <taxon>Bacteria</taxon>
        <taxon>Pseudomonadati</taxon>
        <taxon>Bacteroidota</taxon>
        <taxon>Bacteroidia</taxon>
        <taxon>Bacteroidales</taxon>
        <taxon>Bacteroidaceae</taxon>
        <taxon>Bacteroides</taxon>
    </lineage>
</organism>
<protein>
    <submittedName>
        <fullName evidence="1">Uncharacterized protein</fullName>
    </submittedName>
</protein>
<dbReference type="RefSeq" id="WP_151934795.1">
    <property type="nucleotide sequence ID" value="NZ_JBCHGU010000012.1"/>
</dbReference>
<reference evidence="1 2" key="1">
    <citation type="journal article" date="2019" name="Nat. Med.">
        <title>A library of human gut bacterial isolates paired with longitudinal multiomics data enables mechanistic microbiome research.</title>
        <authorList>
            <person name="Poyet M."/>
            <person name="Groussin M."/>
            <person name="Gibbons S.M."/>
            <person name="Avila-Pacheco J."/>
            <person name="Jiang X."/>
            <person name="Kearney S.M."/>
            <person name="Perrotta A.R."/>
            <person name="Berdy B."/>
            <person name="Zhao S."/>
            <person name="Lieberman T.D."/>
            <person name="Swanson P.K."/>
            <person name="Smith M."/>
            <person name="Roesemann S."/>
            <person name="Alexander J.E."/>
            <person name="Rich S.A."/>
            <person name="Livny J."/>
            <person name="Vlamakis H."/>
            <person name="Clish C."/>
            <person name="Bullock K."/>
            <person name="Deik A."/>
            <person name="Scott J."/>
            <person name="Pierce K.A."/>
            <person name="Xavier R.J."/>
            <person name="Alm E.J."/>
        </authorList>
    </citation>
    <scope>NUCLEOTIDE SEQUENCE [LARGE SCALE GENOMIC DNA]</scope>
    <source>
        <strain evidence="1 2">BIOML-A58</strain>
    </source>
</reference>
<dbReference type="Proteomes" id="UP000434604">
    <property type="component" value="Unassembled WGS sequence"/>
</dbReference>
<name>A0A7J5PWH7_9BACE</name>
<sequence>MHTAFRITNGEPGASYHQRSRMYRYQPGNRQKKKKKTAAGRNSNDFLMGRILPIAPDYYMENAGEEKINLTTRENFDYLHRSALNYTGIIGSSLPFRKKKASPRINIINLYKALENILPEHVNLEVRNGRLHFCLYRFHKWPEPRLFWIPLDFTEKLPGQLRGITLEFIRRLMRHHSIQSIKETFQYEMARTYLEDYGHYDGEATAREIRSRARLAKMYEKGKFHRLLERMGKKEFCKDLEGEIQKYHTKKNNEKALLKLIKEGLVYISDGSPSIMQYAYDWSYEESPDFEPVGLDIQIMLTWSTADAMAEEVETYINSDYHESYAITPVTTLLLTPDTDTPFSMNDFPERFSKWLGSFNLVANNF</sequence>
<evidence type="ECO:0000313" key="2">
    <source>
        <dbReference type="Proteomes" id="UP000434604"/>
    </source>
</evidence>
<comment type="caution">
    <text evidence="1">The sequence shown here is derived from an EMBL/GenBank/DDBJ whole genome shotgun (WGS) entry which is preliminary data.</text>
</comment>
<dbReference type="AlphaFoldDB" id="A0A7J5PWH7"/>
<dbReference type="EMBL" id="WDED01000016">
    <property type="protein sequence ID" value="KAB6147374.1"/>
    <property type="molecule type" value="Genomic_DNA"/>
</dbReference>